<evidence type="ECO:0000256" key="4">
    <source>
        <dbReference type="ARBA" id="ARBA00022729"/>
    </source>
</evidence>
<dbReference type="InterPro" id="IPR050957">
    <property type="entry name" value="BMP_lipoprotein"/>
</dbReference>
<evidence type="ECO:0000256" key="5">
    <source>
        <dbReference type="ARBA" id="ARBA00023136"/>
    </source>
</evidence>
<evidence type="ECO:0000259" key="8">
    <source>
        <dbReference type="Pfam" id="PF02608"/>
    </source>
</evidence>
<feature type="signal peptide" evidence="7">
    <location>
        <begin position="1"/>
        <end position="22"/>
    </location>
</feature>
<dbReference type="PANTHER" id="PTHR34296">
    <property type="entry name" value="TRANSCRIPTIONAL ACTIVATOR PROTEIN MED"/>
    <property type="match status" value="1"/>
</dbReference>
<evidence type="ECO:0000313" key="10">
    <source>
        <dbReference type="Proteomes" id="UP000231658"/>
    </source>
</evidence>
<dbReference type="InterPro" id="IPR028082">
    <property type="entry name" value="Peripla_BP_I"/>
</dbReference>
<name>A0A1C3RJ12_9PROT</name>
<evidence type="ECO:0000256" key="7">
    <source>
        <dbReference type="SAM" id="SignalP"/>
    </source>
</evidence>
<dbReference type="EMBL" id="FLYE01000044">
    <property type="protein sequence ID" value="SCA57250.1"/>
    <property type="molecule type" value="Genomic_DNA"/>
</dbReference>
<keyword evidence="10" id="KW-1185">Reference proteome</keyword>
<evidence type="ECO:0000256" key="1">
    <source>
        <dbReference type="ARBA" id="ARBA00004193"/>
    </source>
</evidence>
<comment type="subcellular location">
    <subcellularLocation>
        <location evidence="1">Cell membrane</location>
        <topology evidence="1">Lipid-anchor</topology>
    </subcellularLocation>
</comment>
<dbReference type="Gene3D" id="3.40.50.2300">
    <property type="match status" value="2"/>
</dbReference>
<dbReference type="STRING" id="1867952.MTBPR1_50006"/>
<dbReference type="OrthoDB" id="9784230at2"/>
<dbReference type="Pfam" id="PF02608">
    <property type="entry name" value="Bmp"/>
    <property type="match status" value="1"/>
</dbReference>
<evidence type="ECO:0000256" key="2">
    <source>
        <dbReference type="ARBA" id="ARBA00008610"/>
    </source>
</evidence>
<comment type="similarity">
    <text evidence="2">Belongs to the BMP lipoprotein family.</text>
</comment>
<evidence type="ECO:0000256" key="6">
    <source>
        <dbReference type="ARBA" id="ARBA00023288"/>
    </source>
</evidence>
<dbReference type="PANTHER" id="PTHR34296:SF2">
    <property type="entry name" value="ABC TRANSPORTER GUANOSINE-BINDING PROTEIN NUPN"/>
    <property type="match status" value="1"/>
</dbReference>
<keyword evidence="5" id="KW-0472">Membrane</keyword>
<dbReference type="RefSeq" id="WP_069189306.1">
    <property type="nucleotide sequence ID" value="NZ_FLYE01000044.1"/>
</dbReference>
<organism evidence="9 10">
    <name type="scientific">Candidatus Terasakiella magnetica</name>
    <dbReference type="NCBI Taxonomy" id="1867952"/>
    <lineage>
        <taxon>Bacteria</taxon>
        <taxon>Pseudomonadati</taxon>
        <taxon>Pseudomonadota</taxon>
        <taxon>Alphaproteobacteria</taxon>
        <taxon>Rhodospirillales</taxon>
        <taxon>Terasakiellaceae</taxon>
        <taxon>Terasakiella</taxon>
    </lineage>
</organism>
<keyword evidence="6" id="KW-0449">Lipoprotein</keyword>
<dbReference type="AlphaFoldDB" id="A0A1C3RJ12"/>
<dbReference type="SUPFAM" id="SSF53822">
    <property type="entry name" value="Periplasmic binding protein-like I"/>
    <property type="match status" value="1"/>
</dbReference>
<keyword evidence="3" id="KW-1003">Cell membrane</keyword>
<dbReference type="InterPro" id="IPR003760">
    <property type="entry name" value="PnrA-like"/>
</dbReference>
<evidence type="ECO:0000313" key="9">
    <source>
        <dbReference type="EMBL" id="SCA57250.1"/>
    </source>
</evidence>
<sequence length="340" mass="37910">MFRWFLFGLFLSLSFTAGSLGAQEVRPAIIYDTELIMDGSWNEAILKGIKKFEKRTGVPVKIEIARNYDEHTQKMNDFAKQGYNPILLSGSILTQKKIRKAVIDHPKTRFIIFNGIFNLPNAYYFSFSYHTSSFLAGYLSAAKTKSGKLGFIGGMEIPTIKNFLCGYIAGAKYQNPDIQVEHTYVGHDSNAWTRPDRAREIALEQIERGADVIFSPSGGSSIGALKAAHEKSVLGVGVDMNQNHLYPGSILTSVMVRVDNAAYRALMTAHRNIWGEQRKVMGLQEKGVELAFDQHNEGLIPSALKKEIEQLESDIILGKVTVPYYEGAKECLVNGKTLFK</sequence>
<keyword evidence="4 7" id="KW-0732">Signal</keyword>
<gene>
    <name evidence="9" type="ORF">MTBPR1_50006</name>
</gene>
<protein>
    <submittedName>
        <fullName evidence="9">Putative outer membrane basic protein</fullName>
    </submittedName>
</protein>
<reference evidence="9 10" key="1">
    <citation type="submission" date="2016-07" db="EMBL/GenBank/DDBJ databases">
        <authorList>
            <person name="Lefevre C.T."/>
        </authorList>
    </citation>
    <scope>NUCLEOTIDE SEQUENCE [LARGE SCALE GENOMIC DNA]</scope>
    <source>
        <strain evidence="9">PR1</strain>
    </source>
</reference>
<dbReference type="CDD" id="cd06354">
    <property type="entry name" value="PBP1_PrnA-like"/>
    <property type="match status" value="1"/>
</dbReference>
<proteinExistence type="inferred from homology"/>
<accession>A0A1C3RJ12</accession>
<feature type="chain" id="PRO_5008680816" evidence="7">
    <location>
        <begin position="23"/>
        <end position="340"/>
    </location>
</feature>
<evidence type="ECO:0000256" key="3">
    <source>
        <dbReference type="ARBA" id="ARBA00022475"/>
    </source>
</evidence>
<dbReference type="GO" id="GO:0005886">
    <property type="term" value="C:plasma membrane"/>
    <property type="evidence" value="ECO:0007669"/>
    <property type="project" value="UniProtKB-SubCell"/>
</dbReference>
<feature type="domain" description="ABC transporter substrate-binding protein PnrA-like" evidence="8">
    <location>
        <begin position="33"/>
        <end position="324"/>
    </location>
</feature>
<dbReference type="Proteomes" id="UP000231658">
    <property type="component" value="Unassembled WGS sequence"/>
</dbReference>